<protein>
    <submittedName>
        <fullName evidence="1">Uncharacterized protein</fullName>
    </submittedName>
</protein>
<sequence>MQEKLMARHATVVDSFEKKQRRYLLEAMTPMSSVRSIWGSRPCQDPCLEEMWLNYSCHCIFRPSAEQALQLLHGTFFGGQNVSLSWGRSPLNKQTQVNSCVPNFYHVLNCIYTSGKVGNI</sequence>
<proteinExistence type="predicted"/>
<evidence type="ECO:0000313" key="2">
    <source>
        <dbReference type="Proteomes" id="UP000324705"/>
    </source>
</evidence>
<dbReference type="Proteomes" id="UP000324705">
    <property type="component" value="Chromosome 5B"/>
</dbReference>
<dbReference type="AlphaFoldDB" id="A0A9R0X6G6"/>
<reference evidence="1 2" key="1">
    <citation type="submission" date="2017-09" db="EMBL/GenBank/DDBJ databases">
        <authorList>
            <consortium name="International Durum Wheat Genome Sequencing Consortium (IDWGSC)"/>
            <person name="Milanesi L."/>
        </authorList>
    </citation>
    <scope>NUCLEOTIDE SEQUENCE [LARGE SCALE GENOMIC DNA]</scope>
    <source>
        <strain evidence="2">cv. Svevo</strain>
    </source>
</reference>
<evidence type="ECO:0000313" key="1">
    <source>
        <dbReference type="EMBL" id="VAI30945.1"/>
    </source>
</evidence>
<organism evidence="1 2">
    <name type="scientific">Triticum turgidum subsp. durum</name>
    <name type="common">Durum wheat</name>
    <name type="synonym">Triticum durum</name>
    <dbReference type="NCBI Taxonomy" id="4567"/>
    <lineage>
        <taxon>Eukaryota</taxon>
        <taxon>Viridiplantae</taxon>
        <taxon>Streptophyta</taxon>
        <taxon>Embryophyta</taxon>
        <taxon>Tracheophyta</taxon>
        <taxon>Spermatophyta</taxon>
        <taxon>Magnoliopsida</taxon>
        <taxon>Liliopsida</taxon>
        <taxon>Poales</taxon>
        <taxon>Poaceae</taxon>
        <taxon>BOP clade</taxon>
        <taxon>Pooideae</taxon>
        <taxon>Triticodae</taxon>
        <taxon>Triticeae</taxon>
        <taxon>Triticinae</taxon>
        <taxon>Triticum</taxon>
    </lineage>
</organism>
<accession>A0A9R0X6G6</accession>
<keyword evidence="2" id="KW-1185">Reference proteome</keyword>
<dbReference type="EMBL" id="LT934120">
    <property type="protein sequence ID" value="VAI30945.1"/>
    <property type="molecule type" value="Genomic_DNA"/>
</dbReference>
<gene>
    <name evidence="1" type="ORF">TRITD_5Bv1G102240</name>
</gene>
<dbReference type="Gramene" id="TRITD5Bv1G102240.1">
    <property type="protein sequence ID" value="TRITD5Bv1G102240.1"/>
    <property type="gene ID" value="TRITD5Bv1G102240"/>
</dbReference>
<name>A0A9R0X6G6_TRITD</name>